<keyword evidence="3 5" id="KW-1133">Transmembrane helix</keyword>
<dbReference type="Proteomes" id="UP001221413">
    <property type="component" value="Unassembled WGS sequence"/>
</dbReference>
<sequence length="513" mass="57396">MPGTSRYPTMPQPVTYTHVVETPRSEEEPLLPNTYYDVNQSSSTLGSQAFDPSRKRIHTPAALYPVRGIIYLYYNPVLWKVVGPRVVPCLILSGCVTAVLFLLLYLPLAAIMSFLSGPVALINAAITILTLSANLNSILCENFLLEESLVNMFDAVLLLEKHQDLVNEGQEVDTTAPNVVSALGAYKLSPNLRASFRVICEYIFFLPVSFLPLIGPFIFLAIQGNRAGPIAHYWYFRLKRMDKKQQKAFIKNYHWSYLNFGTVALGLQFIPILSILIAFTNAIGAALWAIRLEYRERKHRQASNSNITQHIVERLRTLTAMPPFSIFRQPNTAFPTSSLPNLTSKSLLKKWWVTTSSLPMWKSAKNITITYTAVPSSPSAIDDMIHYQARSSTASPAPVKSIHGVDYPLTDDPTSLSYKWRGKGWLMIATSRWQVVGYGGRDVKELHGVLEGVEWVVTYFEKSLFTPAGLDIMTVDKDGVDGDSFSTIQEGLKESGSSLLAELQEKMFDIPRD</sequence>
<dbReference type="EMBL" id="JAQGDS010000004">
    <property type="protein sequence ID" value="KAJ6261379.1"/>
    <property type="molecule type" value="Genomic_DNA"/>
</dbReference>
<comment type="subcellular location">
    <subcellularLocation>
        <location evidence="1">Membrane</location>
        <topology evidence="1">Multi-pass membrane protein</topology>
    </subcellularLocation>
</comment>
<dbReference type="InterPro" id="IPR059112">
    <property type="entry name" value="CysZ/EI24"/>
</dbReference>
<evidence type="ECO:0000256" key="5">
    <source>
        <dbReference type="SAM" id="Phobius"/>
    </source>
</evidence>
<dbReference type="PANTHER" id="PTHR34292:SF1">
    <property type="entry name" value="OUTER SPORE WALL PROTEIN RRT8"/>
    <property type="match status" value="1"/>
</dbReference>
<protein>
    <submittedName>
        <fullName evidence="6">Uncharacterized protein</fullName>
    </submittedName>
</protein>
<evidence type="ECO:0000313" key="7">
    <source>
        <dbReference type="Proteomes" id="UP001221413"/>
    </source>
</evidence>
<keyword evidence="2 5" id="KW-0812">Transmembrane</keyword>
<keyword evidence="4 5" id="KW-0472">Membrane</keyword>
<feature type="transmembrane region" description="Helical" evidence="5">
    <location>
        <begin position="202"/>
        <end position="222"/>
    </location>
</feature>
<evidence type="ECO:0000256" key="4">
    <source>
        <dbReference type="ARBA" id="ARBA00023136"/>
    </source>
</evidence>
<dbReference type="Pfam" id="PF07264">
    <property type="entry name" value="EI24"/>
    <property type="match status" value="1"/>
</dbReference>
<evidence type="ECO:0000256" key="1">
    <source>
        <dbReference type="ARBA" id="ARBA00004141"/>
    </source>
</evidence>
<feature type="transmembrane region" description="Helical" evidence="5">
    <location>
        <begin position="111"/>
        <end position="131"/>
    </location>
</feature>
<organism evidence="6 7">
    <name type="scientific">Drechslerella dactyloides</name>
    <name type="common">Nematode-trapping fungus</name>
    <name type="synonym">Arthrobotrys dactyloides</name>
    <dbReference type="NCBI Taxonomy" id="74499"/>
    <lineage>
        <taxon>Eukaryota</taxon>
        <taxon>Fungi</taxon>
        <taxon>Dikarya</taxon>
        <taxon>Ascomycota</taxon>
        <taxon>Pezizomycotina</taxon>
        <taxon>Orbiliomycetes</taxon>
        <taxon>Orbiliales</taxon>
        <taxon>Orbiliaceae</taxon>
        <taxon>Drechslerella</taxon>
    </lineage>
</organism>
<evidence type="ECO:0000256" key="2">
    <source>
        <dbReference type="ARBA" id="ARBA00022692"/>
    </source>
</evidence>
<accession>A0AAD6J0J2</accession>
<dbReference type="GO" id="GO:0005619">
    <property type="term" value="C:ascospore wall"/>
    <property type="evidence" value="ECO:0007669"/>
    <property type="project" value="TreeGrafter"/>
</dbReference>
<feature type="transmembrane region" description="Helical" evidence="5">
    <location>
        <begin position="86"/>
        <end position="105"/>
    </location>
</feature>
<proteinExistence type="predicted"/>
<gene>
    <name evidence="6" type="ORF">Dda_4049</name>
</gene>
<dbReference type="GO" id="GO:0005811">
    <property type="term" value="C:lipid droplet"/>
    <property type="evidence" value="ECO:0007669"/>
    <property type="project" value="TreeGrafter"/>
</dbReference>
<evidence type="ECO:0000313" key="6">
    <source>
        <dbReference type="EMBL" id="KAJ6261379.1"/>
    </source>
</evidence>
<dbReference type="GO" id="GO:0005628">
    <property type="term" value="C:prospore membrane"/>
    <property type="evidence" value="ECO:0007669"/>
    <property type="project" value="TreeGrafter"/>
</dbReference>
<name>A0AAD6J0J2_DREDA</name>
<reference evidence="6" key="1">
    <citation type="submission" date="2023-01" db="EMBL/GenBank/DDBJ databases">
        <title>The chitinases involved in constricting ring structure development in the nematode-trapping fungus Drechslerella dactyloides.</title>
        <authorList>
            <person name="Wang R."/>
            <person name="Zhang L."/>
            <person name="Tang P."/>
            <person name="Li S."/>
            <person name="Liang L."/>
        </authorList>
    </citation>
    <scope>NUCLEOTIDE SEQUENCE</scope>
    <source>
        <strain evidence="6">YMF1.00031</strain>
    </source>
</reference>
<keyword evidence="7" id="KW-1185">Reference proteome</keyword>
<dbReference type="AlphaFoldDB" id="A0AAD6J0J2"/>
<dbReference type="InterPro" id="IPR052786">
    <property type="entry name" value="Spore_wall_assembly"/>
</dbReference>
<evidence type="ECO:0000256" key="3">
    <source>
        <dbReference type="ARBA" id="ARBA00022989"/>
    </source>
</evidence>
<dbReference type="PANTHER" id="PTHR34292">
    <property type="entry name" value="OUTER SPORE WALL PROTEIN LDS1"/>
    <property type="match status" value="1"/>
</dbReference>
<comment type="caution">
    <text evidence="6">The sequence shown here is derived from an EMBL/GenBank/DDBJ whole genome shotgun (WGS) entry which is preliminary data.</text>
</comment>
<feature type="transmembrane region" description="Helical" evidence="5">
    <location>
        <begin position="265"/>
        <end position="290"/>
    </location>
</feature>